<dbReference type="RefSeq" id="WP_184936438.1">
    <property type="nucleotide sequence ID" value="NZ_JACHJV010000001.1"/>
</dbReference>
<dbReference type="Pfam" id="PF12804">
    <property type="entry name" value="NTP_transf_3"/>
    <property type="match status" value="1"/>
</dbReference>
<dbReference type="PANTHER" id="PTHR19136:SF81">
    <property type="entry name" value="MOLYBDENUM COFACTOR GUANYLYLTRANSFERASE"/>
    <property type="match status" value="1"/>
</dbReference>
<dbReference type="GO" id="GO:0016779">
    <property type="term" value="F:nucleotidyltransferase activity"/>
    <property type="evidence" value="ECO:0007669"/>
    <property type="project" value="TreeGrafter"/>
</dbReference>
<protein>
    <submittedName>
        <fullName evidence="3">Molybdopterin-guanine dinucleotide biosynthesis protein A</fullName>
    </submittedName>
</protein>
<dbReference type="Gene3D" id="3.90.550.10">
    <property type="entry name" value="Spore Coat Polysaccharide Biosynthesis Protein SpsA, Chain A"/>
    <property type="match status" value="1"/>
</dbReference>
<gene>
    <name evidence="3" type="ORF">FHR34_003496</name>
</gene>
<feature type="domain" description="MobA-like NTP transferase" evidence="2">
    <location>
        <begin position="12"/>
        <end position="175"/>
    </location>
</feature>
<name>A0A7W7R3G1_KITKI</name>
<reference evidence="3 4" key="1">
    <citation type="submission" date="2020-08" db="EMBL/GenBank/DDBJ databases">
        <title>Sequencing the genomes of 1000 actinobacteria strains.</title>
        <authorList>
            <person name="Klenk H.-P."/>
        </authorList>
    </citation>
    <scope>NUCLEOTIDE SEQUENCE [LARGE SCALE GENOMIC DNA]</scope>
    <source>
        <strain evidence="3 4">DSM 41654</strain>
    </source>
</reference>
<dbReference type="Proteomes" id="UP000540506">
    <property type="component" value="Unassembled WGS sequence"/>
</dbReference>
<keyword evidence="4" id="KW-1185">Reference proteome</keyword>
<dbReference type="SUPFAM" id="SSF53448">
    <property type="entry name" value="Nucleotide-diphospho-sugar transferases"/>
    <property type="match status" value="1"/>
</dbReference>
<evidence type="ECO:0000259" key="2">
    <source>
        <dbReference type="Pfam" id="PF12804"/>
    </source>
</evidence>
<evidence type="ECO:0000256" key="1">
    <source>
        <dbReference type="ARBA" id="ARBA00022679"/>
    </source>
</evidence>
<dbReference type="InterPro" id="IPR029044">
    <property type="entry name" value="Nucleotide-diphossugar_trans"/>
</dbReference>
<dbReference type="AlphaFoldDB" id="A0A7W7R3G1"/>
<evidence type="ECO:0000313" key="3">
    <source>
        <dbReference type="EMBL" id="MBB4924503.1"/>
    </source>
</evidence>
<evidence type="ECO:0000313" key="4">
    <source>
        <dbReference type="Proteomes" id="UP000540506"/>
    </source>
</evidence>
<comment type="caution">
    <text evidence="3">The sequence shown here is derived from an EMBL/GenBank/DDBJ whole genome shotgun (WGS) entry which is preliminary data.</text>
</comment>
<keyword evidence="1" id="KW-0808">Transferase</keyword>
<accession>A0A7W7R3G1</accession>
<organism evidence="3 4">
    <name type="scientific">Kitasatospora kifunensis</name>
    <name type="common">Streptomyces kifunensis</name>
    <dbReference type="NCBI Taxonomy" id="58351"/>
    <lineage>
        <taxon>Bacteria</taxon>
        <taxon>Bacillati</taxon>
        <taxon>Actinomycetota</taxon>
        <taxon>Actinomycetes</taxon>
        <taxon>Kitasatosporales</taxon>
        <taxon>Streptomycetaceae</taxon>
        <taxon>Kitasatospora</taxon>
    </lineage>
</organism>
<proteinExistence type="predicted"/>
<dbReference type="InterPro" id="IPR025877">
    <property type="entry name" value="MobA-like_NTP_Trfase"/>
</dbReference>
<sequence>MTTGRTPLPFDAIVLAGGAARRLGGADKPRLTVGGRSLLERVLDACAAARTTVVVGPEGPGSESSGTAAATRKLRWTREQPAGGGPVAAVAAALAEPALRSPVLLLLAADLPFLDAGAVRRLVAALTDDEASGPQAAMLVDAEGRDQPLAAAYRSAPLRAALDALGDPAGQPLRRLTGGLRTLRLPDPDGASQDCDTWEDLARARHRAAQEQAADE</sequence>
<dbReference type="PANTHER" id="PTHR19136">
    <property type="entry name" value="MOLYBDENUM COFACTOR GUANYLYLTRANSFERASE"/>
    <property type="match status" value="1"/>
</dbReference>
<dbReference type="EMBL" id="JACHJV010000001">
    <property type="protein sequence ID" value="MBB4924503.1"/>
    <property type="molecule type" value="Genomic_DNA"/>
</dbReference>